<dbReference type="GO" id="GO:0004419">
    <property type="term" value="F:hydroxymethylglutaryl-CoA lyase activity"/>
    <property type="evidence" value="ECO:0007669"/>
    <property type="project" value="TreeGrafter"/>
</dbReference>
<dbReference type="EMBL" id="FRDF01000004">
    <property type="protein sequence ID" value="SHN52742.1"/>
    <property type="molecule type" value="Genomic_DNA"/>
</dbReference>
<dbReference type="InterPro" id="IPR000891">
    <property type="entry name" value="PYR_CT"/>
</dbReference>
<dbReference type="InterPro" id="IPR043594">
    <property type="entry name" value="HMGL"/>
</dbReference>
<dbReference type="OrthoDB" id="9784013at2"/>
<organism evidence="5 6">
    <name type="scientific">Erythrobacter sanguineus</name>
    <dbReference type="NCBI Taxonomy" id="198312"/>
    <lineage>
        <taxon>Bacteria</taxon>
        <taxon>Pseudomonadati</taxon>
        <taxon>Pseudomonadota</taxon>
        <taxon>Alphaproteobacteria</taxon>
        <taxon>Sphingomonadales</taxon>
        <taxon>Erythrobacteraceae</taxon>
        <taxon>Erythrobacter/Porphyrobacter group</taxon>
        <taxon>Erythrobacter</taxon>
    </lineage>
</organism>
<dbReference type="AlphaFoldDB" id="A0A1M7S379"/>
<dbReference type="Gene3D" id="3.20.20.70">
    <property type="entry name" value="Aldolase class I"/>
    <property type="match status" value="1"/>
</dbReference>
<dbReference type="NCBIfam" id="NF004283">
    <property type="entry name" value="PRK05692.1"/>
    <property type="match status" value="1"/>
</dbReference>
<keyword evidence="6" id="KW-1185">Reference proteome</keyword>
<dbReference type="SUPFAM" id="SSF51569">
    <property type="entry name" value="Aldolase"/>
    <property type="match status" value="1"/>
</dbReference>
<evidence type="ECO:0000313" key="6">
    <source>
        <dbReference type="Proteomes" id="UP000184391"/>
    </source>
</evidence>
<dbReference type="STRING" id="198312.SAMN02745193_00856"/>
<evidence type="ECO:0000256" key="3">
    <source>
        <dbReference type="ARBA" id="ARBA00023239"/>
    </source>
</evidence>
<dbReference type="PANTHER" id="PTHR42738:SF7">
    <property type="entry name" value="HYDROXYMETHYLGLUTARYL-COA LYASE"/>
    <property type="match status" value="1"/>
</dbReference>
<dbReference type="GO" id="GO:0046951">
    <property type="term" value="P:ketone body biosynthetic process"/>
    <property type="evidence" value="ECO:0007669"/>
    <property type="project" value="TreeGrafter"/>
</dbReference>
<dbReference type="PANTHER" id="PTHR42738">
    <property type="entry name" value="HYDROXYMETHYLGLUTARYL-COA LYASE"/>
    <property type="match status" value="1"/>
</dbReference>
<dbReference type="RefSeq" id="WP_072673415.1">
    <property type="nucleotide sequence ID" value="NZ_FRDF01000004.1"/>
</dbReference>
<keyword evidence="2" id="KW-0479">Metal-binding</keyword>
<dbReference type="PROSITE" id="PS50991">
    <property type="entry name" value="PYR_CT"/>
    <property type="match status" value="1"/>
</dbReference>
<reference evidence="6" key="1">
    <citation type="submission" date="2016-12" db="EMBL/GenBank/DDBJ databases">
        <authorList>
            <person name="Varghese N."/>
            <person name="Submissions S."/>
        </authorList>
    </citation>
    <scope>NUCLEOTIDE SEQUENCE [LARGE SCALE GENOMIC DNA]</scope>
    <source>
        <strain evidence="6">DSM 11032</strain>
    </source>
</reference>
<keyword evidence="3 5" id="KW-0456">Lyase</keyword>
<dbReference type="GO" id="GO:0006552">
    <property type="term" value="P:L-leucine catabolic process"/>
    <property type="evidence" value="ECO:0007669"/>
    <property type="project" value="TreeGrafter"/>
</dbReference>
<dbReference type="CDD" id="cd07938">
    <property type="entry name" value="DRE_TIM_HMGL"/>
    <property type="match status" value="1"/>
</dbReference>
<protein>
    <submittedName>
        <fullName evidence="5">Hydroxymethylglutaryl-CoA lyase</fullName>
    </submittedName>
</protein>
<evidence type="ECO:0000313" key="5">
    <source>
        <dbReference type="EMBL" id="SHN52742.1"/>
    </source>
</evidence>
<gene>
    <name evidence="5" type="ORF">SAMN02745193_00856</name>
</gene>
<accession>A0A1M7S379</accession>
<comment type="similarity">
    <text evidence="1">Belongs to the HMG-CoA lyase family.</text>
</comment>
<name>A0A1M7S379_9SPHN</name>
<dbReference type="Pfam" id="PF00682">
    <property type="entry name" value="HMGL-like"/>
    <property type="match status" value="1"/>
</dbReference>
<evidence type="ECO:0000256" key="1">
    <source>
        <dbReference type="ARBA" id="ARBA00009405"/>
    </source>
</evidence>
<sequence length="302" mass="32082">MGPESIELVEVGPRDGLQNEPDIIATDTKLALIGRMIDYGARRLEVASFVHPQRVPQMADAEAVIAALPDRADCTYIGLVLNKRGVMRALATRDGGARGVDQVGCVIVASDTFGQKNQGQTIAEGLAETRDMLRFARAEGMRAQVTISAAFGCPFEGEVKHDTVLAIAEELAIENPEEIALADTIGVGTPFEAGELFAKLGEVFSSRIPLRAHFHNTRGTGIANAWEAYKAGVRVFDASLGGLGGCPFAPRATGNIATEDLTYMMDRSGIVTNINLDAAIAANKWFADVLGRELPSAVARAA</sequence>
<dbReference type="Proteomes" id="UP000184391">
    <property type="component" value="Unassembled WGS sequence"/>
</dbReference>
<evidence type="ECO:0000259" key="4">
    <source>
        <dbReference type="PROSITE" id="PS50991"/>
    </source>
</evidence>
<feature type="domain" description="Pyruvate carboxyltransferase" evidence="4">
    <location>
        <begin position="6"/>
        <end position="280"/>
    </location>
</feature>
<dbReference type="InterPro" id="IPR013785">
    <property type="entry name" value="Aldolase_TIM"/>
</dbReference>
<proteinExistence type="inferred from homology"/>
<dbReference type="GO" id="GO:0046872">
    <property type="term" value="F:metal ion binding"/>
    <property type="evidence" value="ECO:0007669"/>
    <property type="project" value="UniProtKB-KW"/>
</dbReference>
<evidence type="ECO:0000256" key="2">
    <source>
        <dbReference type="ARBA" id="ARBA00022723"/>
    </source>
</evidence>